<protein>
    <recommendedName>
        <fullName evidence="2">YqaJ viral recombinase domain-containing protein</fullName>
    </recommendedName>
</protein>
<dbReference type="InterPro" id="IPR019080">
    <property type="entry name" value="YqaJ_viral_recombinase"/>
</dbReference>
<feature type="region of interest" description="Disordered" evidence="1">
    <location>
        <begin position="548"/>
        <end position="571"/>
    </location>
</feature>
<organism evidence="3 4">
    <name type="scientific">Nitzschia inconspicua</name>
    <dbReference type="NCBI Taxonomy" id="303405"/>
    <lineage>
        <taxon>Eukaryota</taxon>
        <taxon>Sar</taxon>
        <taxon>Stramenopiles</taxon>
        <taxon>Ochrophyta</taxon>
        <taxon>Bacillariophyta</taxon>
        <taxon>Bacillariophyceae</taxon>
        <taxon>Bacillariophycidae</taxon>
        <taxon>Bacillariales</taxon>
        <taxon>Bacillariaceae</taxon>
        <taxon>Nitzschia</taxon>
    </lineage>
</organism>
<dbReference type="Pfam" id="PF09588">
    <property type="entry name" value="YqaJ"/>
    <property type="match status" value="1"/>
</dbReference>
<evidence type="ECO:0000313" key="3">
    <source>
        <dbReference type="EMBL" id="KAG7341519.1"/>
    </source>
</evidence>
<evidence type="ECO:0000256" key="1">
    <source>
        <dbReference type="SAM" id="MobiDB-lite"/>
    </source>
</evidence>
<reference evidence="3" key="2">
    <citation type="submission" date="2021-04" db="EMBL/GenBank/DDBJ databases">
        <authorList>
            <person name="Podell S."/>
        </authorList>
    </citation>
    <scope>NUCLEOTIDE SEQUENCE</scope>
    <source>
        <strain evidence="3">Hildebrandi</strain>
    </source>
</reference>
<reference evidence="3" key="1">
    <citation type="journal article" date="2021" name="Sci. Rep.">
        <title>Diploid genomic architecture of Nitzschia inconspicua, an elite biomass production diatom.</title>
        <authorList>
            <person name="Oliver A."/>
            <person name="Podell S."/>
            <person name="Pinowska A."/>
            <person name="Traller J.C."/>
            <person name="Smith S.R."/>
            <person name="McClure R."/>
            <person name="Beliaev A."/>
            <person name="Bohutskyi P."/>
            <person name="Hill E.A."/>
            <person name="Rabines A."/>
            <person name="Zheng H."/>
            <person name="Allen L.Z."/>
            <person name="Kuo A."/>
            <person name="Grigoriev I.V."/>
            <person name="Allen A.E."/>
            <person name="Hazlebeck D."/>
            <person name="Allen E.E."/>
        </authorList>
    </citation>
    <scope>NUCLEOTIDE SEQUENCE</scope>
    <source>
        <strain evidence="3">Hildebrandi</strain>
    </source>
</reference>
<name>A0A9K3PDY0_9STRA</name>
<evidence type="ECO:0000313" key="4">
    <source>
        <dbReference type="Proteomes" id="UP000693970"/>
    </source>
</evidence>
<comment type="caution">
    <text evidence="3">The sequence shown here is derived from an EMBL/GenBank/DDBJ whole genome shotgun (WGS) entry which is preliminary data.</text>
</comment>
<dbReference type="EMBL" id="JAGRRH010000026">
    <property type="protein sequence ID" value="KAG7341519.1"/>
    <property type="molecule type" value="Genomic_DNA"/>
</dbReference>
<gene>
    <name evidence="3" type="ORF">IV203_023471</name>
</gene>
<proteinExistence type="predicted"/>
<feature type="compositionally biased region" description="Polar residues" evidence="1">
    <location>
        <begin position="694"/>
        <end position="716"/>
    </location>
</feature>
<sequence>MRLRVKNDPENVEQLLHTLPLSTASGNDLEVAFDRGYGKLSSVEAIASRNLHVVTVAGTLGSRHPFNTPDEWISTLNKWKTKRGVDQQKILSWTLLCENWNLRGDPMLGEEVRIAERTKVEEKPIYAIALREVFDRKNPVKYLKFFASKNHRPYTFVAVERNEHLDQNVLFSPKTPSPERSSVEQALLQSAQPLTVGQRCADWFLMKSMLLSGTMAGKIGTYVAEPSGAALSSIMEEYIVSWFGRHKSTAMMASGTRNENPTLDRLRSSVKCMKGIFEVGLLRWNRNHAIGVSPDAICRLVVKDNPDPVLCCLEIKTRVAESTIVKAELARKKHGSFVNCSYGDAVFNDCVPAANRYQVLHQALVTGFQHGVFVVCKLEEGQGSIVQIVVIKISTEQRDEYAENLCKVVNPLLGWLHSEDVIARGILMDSDFPDWVTDPQRRILKTRAKLYYGHLKLITTEEGDLRPTKPVSIYKHSTQYRYNKHKPGLDKNTEISDRVAFHTTGPFEAKYVFRMLDAVMVNAWRAYQAVTVISPWLRALGSPPFIGTEGHPTVSGRRTTRRKGSTAVQEPQRIRDVQPVIRENGTSQKVVRRKCVLCFVPGKMIPGTSTIKSKEIANNSTYMCPTCMVVLCKKTVGNSGAKSCHTLWHERHNLEAEGSKCRKRLRVAREMNDDEAQKRKLHATNASIKRHSPAKTSQQIQRSQTQVAINDPQDPQDSFDAVENVVEHVLENLMEMETRKKKKTNTTS</sequence>
<dbReference type="Proteomes" id="UP000693970">
    <property type="component" value="Unassembled WGS sequence"/>
</dbReference>
<feature type="domain" description="YqaJ viral recombinase" evidence="2">
    <location>
        <begin position="202"/>
        <end position="369"/>
    </location>
</feature>
<accession>A0A9K3PDY0</accession>
<feature type="region of interest" description="Disordered" evidence="1">
    <location>
        <begin position="672"/>
        <end position="718"/>
    </location>
</feature>
<dbReference type="AlphaFoldDB" id="A0A9K3PDY0"/>
<evidence type="ECO:0000259" key="2">
    <source>
        <dbReference type="Pfam" id="PF09588"/>
    </source>
</evidence>
<keyword evidence="4" id="KW-1185">Reference proteome</keyword>